<name>A0A9D4R2L8_DREPO</name>
<accession>A0A9D4R2L8</accession>
<reference evidence="2" key="2">
    <citation type="submission" date="2020-11" db="EMBL/GenBank/DDBJ databases">
        <authorList>
            <person name="McCartney M.A."/>
            <person name="Auch B."/>
            <person name="Kono T."/>
            <person name="Mallez S."/>
            <person name="Becker A."/>
            <person name="Gohl D.M."/>
            <person name="Silverstein K.A.T."/>
            <person name="Koren S."/>
            <person name="Bechman K.B."/>
            <person name="Herman A."/>
            <person name="Abrahante J.E."/>
            <person name="Garbe J."/>
        </authorList>
    </citation>
    <scope>NUCLEOTIDE SEQUENCE</scope>
    <source>
        <strain evidence="2">Duluth1</strain>
        <tissue evidence="2">Whole animal</tissue>
    </source>
</reference>
<evidence type="ECO:0000259" key="1">
    <source>
        <dbReference type="Pfam" id="PF13802"/>
    </source>
</evidence>
<dbReference type="Gene3D" id="2.60.40.1760">
    <property type="entry name" value="glycosyl hydrolase (family 31)"/>
    <property type="match status" value="1"/>
</dbReference>
<protein>
    <recommendedName>
        <fullName evidence="1">Glycoside hydrolase family 31 N-terminal domain-containing protein</fullName>
    </recommendedName>
</protein>
<organism evidence="2 3">
    <name type="scientific">Dreissena polymorpha</name>
    <name type="common">Zebra mussel</name>
    <name type="synonym">Mytilus polymorpha</name>
    <dbReference type="NCBI Taxonomy" id="45954"/>
    <lineage>
        <taxon>Eukaryota</taxon>
        <taxon>Metazoa</taxon>
        <taxon>Spiralia</taxon>
        <taxon>Lophotrochozoa</taxon>
        <taxon>Mollusca</taxon>
        <taxon>Bivalvia</taxon>
        <taxon>Autobranchia</taxon>
        <taxon>Heteroconchia</taxon>
        <taxon>Euheterodonta</taxon>
        <taxon>Imparidentia</taxon>
        <taxon>Neoheterodontei</taxon>
        <taxon>Myida</taxon>
        <taxon>Dreissenoidea</taxon>
        <taxon>Dreissenidae</taxon>
        <taxon>Dreissena</taxon>
    </lineage>
</organism>
<keyword evidence="3" id="KW-1185">Reference proteome</keyword>
<gene>
    <name evidence="2" type="ORF">DPMN_094365</name>
</gene>
<dbReference type="Proteomes" id="UP000828390">
    <property type="component" value="Unassembled WGS sequence"/>
</dbReference>
<reference evidence="2" key="1">
    <citation type="journal article" date="2019" name="bioRxiv">
        <title>The Genome of the Zebra Mussel, Dreissena polymorpha: A Resource for Invasive Species Research.</title>
        <authorList>
            <person name="McCartney M.A."/>
            <person name="Auch B."/>
            <person name="Kono T."/>
            <person name="Mallez S."/>
            <person name="Zhang Y."/>
            <person name="Obille A."/>
            <person name="Becker A."/>
            <person name="Abrahante J.E."/>
            <person name="Garbe J."/>
            <person name="Badalamenti J.P."/>
            <person name="Herman A."/>
            <person name="Mangelson H."/>
            <person name="Liachko I."/>
            <person name="Sullivan S."/>
            <person name="Sone E.D."/>
            <person name="Koren S."/>
            <person name="Silverstein K.A.T."/>
            <person name="Beckman K.B."/>
            <person name="Gohl D.M."/>
        </authorList>
    </citation>
    <scope>NUCLEOTIDE SEQUENCE</scope>
    <source>
        <strain evidence="2">Duluth1</strain>
        <tissue evidence="2">Whole animal</tissue>
    </source>
</reference>
<dbReference type="EMBL" id="JAIWYP010000003">
    <property type="protein sequence ID" value="KAH3851878.1"/>
    <property type="molecule type" value="Genomic_DNA"/>
</dbReference>
<evidence type="ECO:0000313" key="3">
    <source>
        <dbReference type="Proteomes" id="UP000828390"/>
    </source>
</evidence>
<proteinExistence type="predicted"/>
<sequence>MFSLSGAQIYFSAVYSTPLHPYALAPCYRSGDPYRLFNLDVFEYELYNPMALYGSVPVMLAHK</sequence>
<dbReference type="AlphaFoldDB" id="A0A9D4R2L8"/>
<comment type="caution">
    <text evidence="2">The sequence shown here is derived from an EMBL/GenBank/DDBJ whole genome shotgun (WGS) entry which is preliminary data.</text>
</comment>
<dbReference type="InterPro" id="IPR025887">
    <property type="entry name" value="Glyco_hydro_31_N_dom"/>
</dbReference>
<evidence type="ECO:0000313" key="2">
    <source>
        <dbReference type="EMBL" id="KAH3851878.1"/>
    </source>
</evidence>
<feature type="domain" description="Glycoside hydrolase family 31 N-terminal" evidence="1">
    <location>
        <begin position="29"/>
        <end position="63"/>
    </location>
</feature>
<dbReference type="Pfam" id="PF13802">
    <property type="entry name" value="Gal_mutarotas_2"/>
    <property type="match status" value="1"/>
</dbReference>